<proteinExistence type="predicted"/>
<organism evidence="1 2">
    <name type="scientific">Maritimibacter fusiformis</name>
    <dbReference type="NCBI Taxonomy" id="2603819"/>
    <lineage>
        <taxon>Bacteria</taxon>
        <taxon>Pseudomonadati</taxon>
        <taxon>Pseudomonadota</taxon>
        <taxon>Alphaproteobacteria</taxon>
        <taxon>Rhodobacterales</taxon>
        <taxon>Roseobacteraceae</taxon>
        <taxon>Maritimibacter</taxon>
    </lineage>
</organism>
<dbReference type="Proteomes" id="UP000322080">
    <property type="component" value="Unassembled WGS sequence"/>
</dbReference>
<dbReference type="EMBL" id="VSIY01000004">
    <property type="protein sequence ID" value="TYB82423.1"/>
    <property type="molecule type" value="Genomic_DNA"/>
</dbReference>
<dbReference type="RefSeq" id="WP_148377186.1">
    <property type="nucleotide sequence ID" value="NZ_VSIY01000004.1"/>
</dbReference>
<accession>A0A5D0RLU6</accession>
<protein>
    <submittedName>
        <fullName evidence="1">Uncharacterized protein</fullName>
    </submittedName>
</protein>
<evidence type="ECO:0000313" key="2">
    <source>
        <dbReference type="Proteomes" id="UP000322080"/>
    </source>
</evidence>
<comment type="caution">
    <text evidence="1">The sequence shown here is derived from an EMBL/GenBank/DDBJ whole genome shotgun (WGS) entry which is preliminary data.</text>
</comment>
<dbReference type="AlphaFoldDB" id="A0A5D0RLU6"/>
<name>A0A5D0RLU6_9RHOB</name>
<evidence type="ECO:0000313" key="1">
    <source>
        <dbReference type="EMBL" id="TYB82423.1"/>
    </source>
</evidence>
<keyword evidence="2" id="KW-1185">Reference proteome</keyword>
<gene>
    <name evidence="1" type="ORF">FVF75_06830</name>
</gene>
<sequence>MPYRYDMDRHFQLVRSKTRTGSTSYDGGSPAGRIYLDASPGGAGSIRDETSTRRFLAWVKARKRAPGPPGQK</sequence>
<reference evidence="1 2" key="1">
    <citation type="submission" date="2019-08" db="EMBL/GenBank/DDBJ databases">
        <title>Identification of a novel species of the genus Boseongicola.</title>
        <authorList>
            <person name="Zhang X.-Q."/>
        </authorList>
    </citation>
    <scope>NUCLEOTIDE SEQUENCE [LARGE SCALE GENOMIC DNA]</scope>
    <source>
        <strain evidence="1 2">HY14</strain>
    </source>
</reference>